<reference evidence="1 2" key="1">
    <citation type="submission" date="2020-12" db="EMBL/GenBank/DDBJ databases">
        <authorList>
            <person name="Rakov C."/>
            <person name="Alkalay-Oren S."/>
            <person name="Coppenhagen-Glazer S."/>
            <person name="Hazan R."/>
        </authorList>
    </citation>
    <scope>NUCLEOTIDE SEQUENCE [LARGE SCALE GENOMIC DNA]</scope>
</reference>
<keyword evidence="2" id="KW-1185">Reference proteome</keyword>
<dbReference type="Proteomes" id="UP000595268">
    <property type="component" value="Segment"/>
</dbReference>
<sequence length="61" mass="7062">MHKFIAEIIERRPDGEIINSYEVPVYAKTLDAAVELVDKRYTSKGVETGRIYKQVYNSEVK</sequence>
<dbReference type="Pfam" id="PF16857">
    <property type="entry name" value="RNA_pol_inhib"/>
    <property type="match status" value="1"/>
</dbReference>
<organism evidence="1 2">
    <name type="scientific">Providencia phage PSTRCR_120</name>
    <dbReference type="NCBI Taxonomy" id="2800826"/>
    <lineage>
        <taxon>Viruses</taxon>
        <taxon>Duplodnaviria</taxon>
        <taxon>Heunggongvirae</taxon>
        <taxon>Uroviricota</taxon>
        <taxon>Caudoviricetes</taxon>
        <taxon>Autographivirales</taxon>
        <taxon>Autotranscriptaviridae</taxon>
        <taxon>Studiervirinae</taxon>
        <taxon>Solymavirus</taxon>
        <taxon>Solymavirus PSTRCR120</taxon>
    </lineage>
</organism>
<name>A0A7T7CL72_9CAUD</name>
<dbReference type="InterPro" id="IPR038715">
    <property type="entry name" value="RNA_pol_inhibitor_sf"/>
</dbReference>
<dbReference type="EMBL" id="MW358928">
    <property type="protein sequence ID" value="QQK88299.1"/>
    <property type="molecule type" value="Genomic_DNA"/>
</dbReference>
<evidence type="ECO:0000313" key="2">
    <source>
        <dbReference type="Proteomes" id="UP000595268"/>
    </source>
</evidence>
<proteinExistence type="predicted"/>
<evidence type="ECO:0000313" key="1">
    <source>
        <dbReference type="EMBL" id="QQK88299.1"/>
    </source>
</evidence>
<accession>A0A7T7CL72</accession>
<dbReference type="Gene3D" id="3.10.20.510">
    <property type="entry name" value="RNA polymerase inhibitor"/>
    <property type="match status" value="1"/>
</dbReference>
<dbReference type="InterPro" id="IPR016412">
    <property type="entry name" value="RNA_pol_inhibitor"/>
</dbReference>
<protein>
    <submittedName>
        <fullName evidence="1">Uncharacterized protein</fullName>
    </submittedName>
</protein>